<evidence type="ECO:0000313" key="2">
    <source>
        <dbReference type="Proteomes" id="UP000739565"/>
    </source>
</evidence>
<accession>A0A953N9Z8</accession>
<dbReference type="EMBL" id="JAHXRI010000007">
    <property type="protein sequence ID" value="MBZ1350994.1"/>
    <property type="molecule type" value="Genomic_DNA"/>
</dbReference>
<sequence>MAKAIVRTSTEQGFFSRARQAAKRADAGQVFERKITLSFEDPNDLLAVISAARQKLILAVVKNEKSISQLVDILQRDRVAITKDICALERAGLLVSQRRPNPGHGIQKYVRATAPRIELVTVIS</sequence>
<keyword evidence="2" id="KW-1185">Reference proteome</keyword>
<name>A0A953N9Z8_9BURK</name>
<organism evidence="1 2">
    <name type="scientific">Zwartia hollandica</name>
    <dbReference type="NCBI Taxonomy" id="324606"/>
    <lineage>
        <taxon>Bacteria</taxon>
        <taxon>Pseudomonadati</taxon>
        <taxon>Pseudomonadota</taxon>
        <taxon>Betaproteobacteria</taxon>
        <taxon>Burkholderiales</taxon>
        <taxon>Alcaligenaceae</taxon>
        <taxon>Zwartia</taxon>
    </lineage>
</organism>
<reference evidence="1" key="1">
    <citation type="submission" date="2021-07" db="EMBL/GenBank/DDBJ databases">
        <title>New genus and species of the family Alcaligenaceae.</title>
        <authorList>
            <person name="Hahn M.W."/>
        </authorList>
    </citation>
    <scope>NUCLEOTIDE SEQUENCE</scope>
    <source>
        <strain evidence="1">LF4-65</strain>
    </source>
</reference>
<dbReference type="SUPFAM" id="SSF46785">
    <property type="entry name" value="Winged helix' DNA-binding domain"/>
    <property type="match status" value="1"/>
</dbReference>
<comment type="caution">
    <text evidence="1">The sequence shown here is derived from an EMBL/GenBank/DDBJ whole genome shotgun (WGS) entry which is preliminary data.</text>
</comment>
<dbReference type="InterPro" id="IPR036388">
    <property type="entry name" value="WH-like_DNA-bd_sf"/>
</dbReference>
<protein>
    <submittedName>
        <fullName evidence="1">MarR family transcriptional regulator</fullName>
    </submittedName>
</protein>
<dbReference type="Gene3D" id="1.10.10.10">
    <property type="entry name" value="Winged helix-like DNA-binding domain superfamily/Winged helix DNA-binding domain"/>
    <property type="match status" value="1"/>
</dbReference>
<proteinExistence type="predicted"/>
<gene>
    <name evidence="1" type="ORF">KZZ10_10090</name>
</gene>
<dbReference type="InterPro" id="IPR036390">
    <property type="entry name" value="WH_DNA-bd_sf"/>
</dbReference>
<dbReference type="Proteomes" id="UP000739565">
    <property type="component" value="Unassembled WGS sequence"/>
</dbReference>
<evidence type="ECO:0000313" key="1">
    <source>
        <dbReference type="EMBL" id="MBZ1350994.1"/>
    </source>
</evidence>
<dbReference type="AlphaFoldDB" id="A0A953N9Z8"/>
<dbReference type="Pfam" id="PF25212">
    <property type="entry name" value="HVO_A0114"/>
    <property type="match status" value="1"/>
</dbReference>